<sequence length="208" mass="22682">MADRSDALQAFVDAAFESFDHFAQDARSRRSIAQIFAALKKPVRQQSGVGSRLPVCSFLEGALATAAAHPDLKALVGRFEAIEPSLTWTNRPKYDGTASDNFADGHANAMIVGPHGLEDRKDVWIGVSLLAPNVRYPDHHHAPEETYLVLSQGEFQHGDSPWFSPGIGGSFYNEPGIRHAMRSLDTPLLAFWILLEAIDDTGGQRGDG</sequence>
<evidence type="ECO:0000313" key="2">
    <source>
        <dbReference type="Proteomes" id="UP000191905"/>
    </source>
</evidence>
<name>A0A1V8RT34_9HYPH</name>
<keyword evidence="2" id="KW-1185">Reference proteome</keyword>
<evidence type="ECO:0000313" key="1">
    <source>
        <dbReference type="EMBL" id="OQM76337.1"/>
    </source>
</evidence>
<accession>A0A1V8RT34</accession>
<comment type="caution">
    <text evidence="1">The sequence shown here is derived from an EMBL/GenBank/DDBJ whole genome shotgun (WGS) entry which is preliminary data.</text>
</comment>
<dbReference type="Proteomes" id="UP000191905">
    <property type="component" value="Unassembled WGS sequence"/>
</dbReference>
<dbReference type="RefSeq" id="WP_080918936.1">
    <property type="nucleotide sequence ID" value="NZ_MDET01000008.1"/>
</dbReference>
<dbReference type="STRING" id="1873176.BFN67_14480"/>
<protein>
    <submittedName>
        <fullName evidence="1">Transcriptional regulator</fullName>
    </submittedName>
</protein>
<dbReference type="AlphaFoldDB" id="A0A1V8RT34"/>
<reference evidence="1 2" key="1">
    <citation type="journal article" date="2016" name="Int. J. Syst. Evol. Microbiol.">
        <title>Pseudaminobacter manganicus sp. nov., isolated from sludge of a manganese mine.</title>
        <authorList>
            <person name="Li J."/>
            <person name="Huang J."/>
            <person name="Liao S."/>
            <person name="Wang G."/>
        </authorList>
    </citation>
    <scope>NUCLEOTIDE SEQUENCE [LARGE SCALE GENOMIC DNA]</scope>
    <source>
        <strain evidence="1 2">JH-7</strain>
    </source>
</reference>
<dbReference type="InterPro" id="IPR014710">
    <property type="entry name" value="RmlC-like_jellyroll"/>
</dbReference>
<dbReference type="OrthoDB" id="9083851at2"/>
<gene>
    <name evidence="1" type="ORF">BFN67_14480</name>
</gene>
<dbReference type="Pfam" id="PF16867">
    <property type="entry name" value="DMSP_lyase"/>
    <property type="match status" value="1"/>
</dbReference>
<dbReference type="InterPro" id="IPR031723">
    <property type="entry name" value="DMSP_lyase"/>
</dbReference>
<dbReference type="Gene3D" id="2.60.120.10">
    <property type="entry name" value="Jelly Rolls"/>
    <property type="match status" value="1"/>
</dbReference>
<dbReference type="SUPFAM" id="SSF51182">
    <property type="entry name" value="RmlC-like cupins"/>
    <property type="match status" value="1"/>
</dbReference>
<organism evidence="1 2">
    <name type="scientific">Manganibacter manganicus</name>
    <dbReference type="NCBI Taxonomy" id="1873176"/>
    <lineage>
        <taxon>Bacteria</taxon>
        <taxon>Pseudomonadati</taxon>
        <taxon>Pseudomonadota</taxon>
        <taxon>Alphaproteobacteria</taxon>
        <taxon>Hyphomicrobiales</taxon>
        <taxon>Phyllobacteriaceae</taxon>
        <taxon>Manganibacter</taxon>
    </lineage>
</organism>
<dbReference type="EMBL" id="MDET01000008">
    <property type="protein sequence ID" value="OQM76337.1"/>
    <property type="molecule type" value="Genomic_DNA"/>
</dbReference>
<proteinExistence type="predicted"/>
<dbReference type="InterPro" id="IPR011051">
    <property type="entry name" value="RmlC_Cupin_sf"/>
</dbReference>
<dbReference type="GO" id="GO:0047869">
    <property type="term" value="F:dimethylpropiothetin dethiomethylase activity"/>
    <property type="evidence" value="ECO:0007669"/>
    <property type="project" value="InterPro"/>
</dbReference>